<dbReference type="SUPFAM" id="SSF51735">
    <property type="entry name" value="NAD(P)-binding Rossmann-fold domains"/>
    <property type="match status" value="1"/>
</dbReference>
<dbReference type="EMBL" id="JAAKZZ010000162">
    <property type="protein sequence ID" value="NGO70050.1"/>
    <property type="molecule type" value="Genomic_DNA"/>
</dbReference>
<dbReference type="Pfam" id="PF08240">
    <property type="entry name" value="ADH_N"/>
    <property type="match status" value="1"/>
</dbReference>
<evidence type="ECO:0000256" key="1">
    <source>
        <dbReference type="ARBA" id="ARBA00001947"/>
    </source>
</evidence>
<evidence type="ECO:0000256" key="5">
    <source>
        <dbReference type="ARBA" id="ARBA00037678"/>
    </source>
</evidence>
<dbReference type="EC" id="1.1.1.329" evidence="8"/>
<sequence length="332" mass="35189">MSEMRAIVRQGAAVRLQRMPVPVPDAGEVLIQVRVAGLSRTDVDPPADGPEPDPDPVVLGREFTGVIAELAGDVRGFAAGDRVAVMPDLPCLSCERCAGGATECCPRAERLGAGRHGAFSEFVAVPAHVVHRLPEALTFREGAYAEPVCSALAVLKADIKPPDRGLVQGAGRVARLTERVLRSYGFDSVEVGASLAGLPRDAYDFVVECDPGGPALDGMLRVVRPGGRIVLRSRPAGPVPVDLAAAVGKEVTLQTVSYGTFQAALEFLAQESGKIADLLGCVRPLEDFAEMFSAERESQRFKSFFCPDFGGVGAAEIEAWGRLVRPDSGDQR</sequence>
<comment type="pathway">
    <text evidence="6">Metabolic intermediate biosynthesis; 2-deoxystreptamine biosynthesis; 2-deoxystreptamine from D-glucose 6-phosphate: step 3/4.</text>
</comment>
<proteinExistence type="inferred from homology"/>
<dbReference type="InterPro" id="IPR020843">
    <property type="entry name" value="ER"/>
</dbReference>
<dbReference type="AlphaFoldDB" id="A0A6G4WZI9"/>
<evidence type="ECO:0000256" key="7">
    <source>
        <dbReference type="ARBA" id="ARBA00038004"/>
    </source>
</evidence>
<comment type="caution">
    <text evidence="13">The sequence shown here is derived from an EMBL/GenBank/DDBJ whole genome shotgun (WGS) entry which is preliminary data.</text>
</comment>
<evidence type="ECO:0000256" key="3">
    <source>
        <dbReference type="ARBA" id="ARBA00022833"/>
    </source>
</evidence>
<evidence type="ECO:0000256" key="10">
    <source>
        <dbReference type="ARBA" id="ARBA00048685"/>
    </source>
</evidence>
<protein>
    <recommendedName>
        <fullName evidence="9">2-deoxy-scyllo-inosamine dehydrogenase</fullName>
        <ecNumber evidence="8">1.1.1.329</ecNumber>
    </recommendedName>
</protein>
<dbReference type="PANTHER" id="PTHR43401">
    <property type="entry name" value="L-THREONINE 3-DEHYDROGENASE"/>
    <property type="match status" value="1"/>
</dbReference>
<dbReference type="SMART" id="SM00829">
    <property type="entry name" value="PKS_ER"/>
    <property type="match status" value="1"/>
</dbReference>
<reference evidence="13 14" key="1">
    <citation type="submission" date="2020-02" db="EMBL/GenBank/DDBJ databases">
        <title>Whole-genome analyses of novel actinobacteria.</title>
        <authorList>
            <person name="Sahin N."/>
            <person name="Tatar D."/>
        </authorList>
    </citation>
    <scope>NUCLEOTIDE SEQUENCE [LARGE SCALE GENOMIC DNA]</scope>
    <source>
        <strain evidence="13 14">SB3404</strain>
    </source>
</reference>
<evidence type="ECO:0000256" key="4">
    <source>
        <dbReference type="ARBA" id="ARBA00023002"/>
    </source>
</evidence>
<evidence type="ECO:0000256" key="8">
    <source>
        <dbReference type="ARBA" id="ARBA00039102"/>
    </source>
</evidence>
<evidence type="ECO:0000256" key="9">
    <source>
        <dbReference type="ARBA" id="ARBA00039387"/>
    </source>
</evidence>
<evidence type="ECO:0000259" key="12">
    <source>
        <dbReference type="SMART" id="SM00829"/>
    </source>
</evidence>
<evidence type="ECO:0000313" key="14">
    <source>
        <dbReference type="Proteomes" id="UP000477722"/>
    </source>
</evidence>
<dbReference type="InterPro" id="IPR011032">
    <property type="entry name" value="GroES-like_sf"/>
</dbReference>
<organism evidence="13 14">
    <name type="scientific">Streptomyces boncukensis</name>
    <dbReference type="NCBI Taxonomy" id="2711219"/>
    <lineage>
        <taxon>Bacteria</taxon>
        <taxon>Bacillati</taxon>
        <taxon>Actinomycetota</taxon>
        <taxon>Actinomycetes</taxon>
        <taxon>Kitasatosporales</taxon>
        <taxon>Streptomycetaceae</taxon>
        <taxon>Streptomyces</taxon>
    </lineage>
</organism>
<feature type="domain" description="Enoyl reductase (ER)" evidence="12">
    <location>
        <begin position="11"/>
        <end position="277"/>
    </location>
</feature>
<dbReference type="Proteomes" id="UP000477722">
    <property type="component" value="Unassembled WGS sequence"/>
</dbReference>
<comment type="function">
    <text evidence="5">Catalyzes the oxidation of 2-deoxy-scyllo-inosamine (DOIA) with NAD(+) or NADP(+), forming 3-amino-2,3-dideoxy-scyllo-inosose (amino-DOI).</text>
</comment>
<accession>A0A6G4WZI9</accession>
<comment type="similarity">
    <text evidence="7">Belongs to the zinc-containing alcohol dehydrogenase family. DOIA dehydrogenase subfamily.</text>
</comment>
<keyword evidence="4" id="KW-0560">Oxidoreductase</keyword>
<evidence type="ECO:0000313" key="13">
    <source>
        <dbReference type="EMBL" id="NGO70050.1"/>
    </source>
</evidence>
<evidence type="ECO:0000256" key="2">
    <source>
        <dbReference type="ARBA" id="ARBA00022723"/>
    </source>
</evidence>
<dbReference type="InterPro" id="IPR050129">
    <property type="entry name" value="Zn_alcohol_dh"/>
</dbReference>
<comment type="catalytic activity">
    <reaction evidence="10">
        <text>2-deoxy-scyllo-inosamine + NAD(+) = 3-amino-2,3-dideoxy-scyllo-inosose + NADH + H(+)</text>
        <dbReference type="Rhea" id="RHEA:33883"/>
        <dbReference type="ChEBI" id="CHEBI:15378"/>
        <dbReference type="ChEBI" id="CHEBI:57540"/>
        <dbReference type="ChEBI" id="CHEBI:57945"/>
        <dbReference type="ChEBI" id="CHEBI:65002"/>
        <dbReference type="ChEBI" id="CHEBI:65003"/>
        <dbReference type="EC" id="1.1.1.329"/>
    </reaction>
</comment>
<dbReference type="InterPro" id="IPR013154">
    <property type="entry name" value="ADH-like_N"/>
</dbReference>
<dbReference type="GO" id="GO:0046872">
    <property type="term" value="F:metal ion binding"/>
    <property type="evidence" value="ECO:0007669"/>
    <property type="project" value="UniProtKB-KW"/>
</dbReference>
<comment type="cofactor">
    <cofactor evidence="1">
        <name>Zn(2+)</name>
        <dbReference type="ChEBI" id="CHEBI:29105"/>
    </cofactor>
</comment>
<evidence type="ECO:0000256" key="11">
    <source>
        <dbReference type="ARBA" id="ARBA00049085"/>
    </source>
</evidence>
<comment type="catalytic activity">
    <reaction evidence="11">
        <text>2-deoxy-scyllo-inosamine + NADP(+) = 3-amino-2,3-dideoxy-scyllo-inosose + NADPH + H(+)</text>
        <dbReference type="Rhea" id="RHEA:33879"/>
        <dbReference type="ChEBI" id="CHEBI:15378"/>
        <dbReference type="ChEBI" id="CHEBI:57783"/>
        <dbReference type="ChEBI" id="CHEBI:58349"/>
        <dbReference type="ChEBI" id="CHEBI:65002"/>
        <dbReference type="ChEBI" id="CHEBI:65003"/>
        <dbReference type="EC" id="1.1.1.329"/>
    </reaction>
</comment>
<dbReference type="Gene3D" id="3.40.50.720">
    <property type="entry name" value="NAD(P)-binding Rossmann-like Domain"/>
    <property type="match status" value="2"/>
</dbReference>
<keyword evidence="2" id="KW-0479">Metal-binding</keyword>
<dbReference type="GO" id="GO:0016491">
    <property type="term" value="F:oxidoreductase activity"/>
    <property type="evidence" value="ECO:0007669"/>
    <property type="project" value="UniProtKB-KW"/>
</dbReference>
<dbReference type="SUPFAM" id="SSF50129">
    <property type="entry name" value="GroES-like"/>
    <property type="match status" value="1"/>
</dbReference>
<evidence type="ECO:0000256" key="6">
    <source>
        <dbReference type="ARBA" id="ARBA00037908"/>
    </source>
</evidence>
<gene>
    <name evidence="13" type="ORF">G5C65_17145</name>
</gene>
<keyword evidence="3" id="KW-0862">Zinc</keyword>
<name>A0A6G4WZI9_9ACTN</name>
<dbReference type="Gene3D" id="3.90.180.10">
    <property type="entry name" value="Medium-chain alcohol dehydrogenases, catalytic domain"/>
    <property type="match status" value="2"/>
</dbReference>
<dbReference type="InterPro" id="IPR036291">
    <property type="entry name" value="NAD(P)-bd_dom_sf"/>
</dbReference>
<keyword evidence="14" id="KW-1185">Reference proteome</keyword>
<dbReference type="PANTHER" id="PTHR43401:SF2">
    <property type="entry name" value="L-THREONINE 3-DEHYDROGENASE"/>
    <property type="match status" value="1"/>
</dbReference>